<dbReference type="EMBL" id="CP015055">
    <property type="protein sequence ID" value="QGN14196.1"/>
    <property type="molecule type" value="Genomic_DNA"/>
</dbReference>
<proteinExistence type="predicted"/>
<dbReference type="Proteomes" id="UP000422736">
    <property type="component" value="Chromosome 2"/>
</dbReference>
<reference evidence="1 2" key="1">
    <citation type="submission" date="2016-03" db="EMBL/GenBank/DDBJ databases">
        <title>How can Kluyveromyces marxianus grow so fast - potential evolutionary course in Saccharomyces Complex revealed by comparative genomics.</title>
        <authorList>
            <person name="Mo W."/>
            <person name="Lu W."/>
            <person name="Yang X."/>
            <person name="Qi J."/>
            <person name="Lv H."/>
        </authorList>
    </citation>
    <scope>NUCLEOTIDE SEQUENCE [LARGE SCALE GENOMIC DNA]</scope>
    <source>
        <strain evidence="1 2">FIM1</strain>
    </source>
</reference>
<keyword evidence="2" id="KW-1185">Reference proteome</keyword>
<evidence type="ECO:0000313" key="2">
    <source>
        <dbReference type="Proteomes" id="UP000422736"/>
    </source>
</evidence>
<organism evidence="1 2">
    <name type="scientific">Kluyveromyces marxianus</name>
    <name type="common">Yeast</name>
    <name type="synonym">Candida kefyr</name>
    <dbReference type="NCBI Taxonomy" id="4911"/>
    <lineage>
        <taxon>Eukaryota</taxon>
        <taxon>Fungi</taxon>
        <taxon>Dikarya</taxon>
        <taxon>Ascomycota</taxon>
        <taxon>Saccharomycotina</taxon>
        <taxon>Saccharomycetes</taxon>
        <taxon>Saccharomycetales</taxon>
        <taxon>Saccharomycetaceae</taxon>
        <taxon>Kluyveromyces</taxon>
    </lineage>
</organism>
<accession>A0ABX6EQV0</accession>
<gene>
    <name evidence="1" type="primary">FLO9</name>
    <name evidence="1" type="ORF">FIM1_852</name>
</gene>
<protein>
    <submittedName>
        <fullName evidence="1">Flocculation protein FLO9</fullName>
    </submittedName>
</protein>
<evidence type="ECO:0000313" key="1">
    <source>
        <dbReference type="EMBL" id="QGN14196.1"/>
    </source>
</evidence>
<name>A0ABX6EQV0_KLUMA</name>
<sequence length="11" mass="1187">MQGFCVDALFG</sequence>